<organism evidence="1 2">
    <name type="scientific">Clitoria ternatea</name>
    <name type="common">Butterfly pea</name>
    <dbReference type="NCBI Taxonomy" id="43366"/>
    <lineage>
        <taxon>Eukaryota</taxon>
        <taxon>Viridiplantae</taxon>
        <taxon>Streptophyta</taxon>
        <taxon>Embryophyta</taxon>
        <taxon>Tracheophyta</taxon>
        <taxon>Spermatophyta</taxon>
        <taxon>Magnoliopsida</taxon>
        <taxon>eudicotyledons</taxon>
        <taxon>Gunneridae</taxon>
        <taxon>Pentapetalae</taxon>
        <taxon>rosids</taxon>
        <taxon>fabids</taxon>
        <taxon>Fabales</taxon>
        <taxon>Fabaceae</taxon>
        <taxon>Papilionoideae</taxon>
        <taxon>50 kb inversion clade</taxon>
        <taxon>NPAAA clade</taxon>
        <taxon>indigoferoid/millettioid clade</taxon>
        <taxon>Phaseoleae</taxon>
        <taxon>Clitoria</taxon>
    </lineage>
</organism>
<evidence type="ECO:0000313" key="2">
    <source>
        <dbReference type="Proteomes" id="UP001359559"/>
    </source>
</evidence>
<dbReference type="Proteomes" id="UP001359559">
    <property type="component" value="Unassembled WGS sequence"/>
</dbReference>
<name>A0AAN9K596_CLITE</name>
<keyword evidence="2" id="KW-1185">Reference proteome</keyword>
<comment type="caution">
    <text evidence="1">The sequence shown here is derived from an EMBL/GenBank/DDBJ whole genome shotgun (WGS) entry which is preliminary data.</text>
</comment>
<dbReference type="AlphaFoldDB" id="A0AAN9K596"/>
<reference evidence="1 2" key="1">
    <citation type="submission" date="2024-01" db="EMBL/GenBank/DDBJ databases">
        <title>The genomes of 5 underutilized Papilionoideae crops provide insights into root nodulation and disease resistance.</title>
        <authorList>
            <person name="Yuan L."/>
        </authorList>
    </citation>
    <scope>NUCLEOTIDE SEQUENCE [LARGE SCALE GENOMIC DNA]</scope>
    <source>
        <strain evidence="1">LY-2023</strain>
        <tissue evidence="1">Leaf</tissue>
    </source>
</reference>
<gene>
    <name evidence="1" type="ORF">RJT34_08959</name>
</gene>
<sequence>MQQHLVCLVEIFGGKILGKFSSACSGLALLNNLTLWHVQVVCVVDTLLAESYGSNSAICHTPLFCFGSYSFVIYKNQFSFS</sequence>
<dbReference type="EMBL" id="JAYKXN010000002">
    <property type="protein sequence ID" value="KAK7311067.1"/>
    <property type="molecule type" value="Genomic_DNA"/>
</dbReference>
<accession>A0AAN9K596</accession>
<protein>
    <submittedName>
        <fullName evidence="1">Uncharacterized protein</fullName>
    </submittedName>
</protein>
<evidence type="ECO:0000313" key="1">
    <source>
        <dbReference type="EMBL" id="KAK7311067.1"/>
    </source>
</evidence>
<proteinExistence type="predicted"/>